<evidence type="ECO:0000259" key="18">
    <source>
        <dbReference type="PROSITE" id="PS50290"/>
    </source>
</evidence>
<dbReference type="EC" id="2.7.11.1" evidence="4"/>
<evidence type="ECO:0000256" key="4">
    <source>
        <dbReference type="ARBA" id="ARBA00012513"/>
    </source>
</evidence>
<dbReference type="GO" id="GO:0031929">
    <property type="term" value="P:TOR signaling"/>
    <property type="evidence" value="ECO:0007669"/>
    <property type="project" value="TreeGrafter"/>
</dbReference>
<organism evidence="21 22">
    <name type="scientific">Drosophila lebanonensis</name>
    <name type="common">Fruit fly</name>
    <name type="synonym">Scaptodrosophila lebanonensis</name>
    <dbReference type="NCBI Taxonomy" id="7225"/>
    <lineage>
        <taxon>Eukaryota</taxon>
        <taxon>Metazoa</taxon>
        <taxon>Ecdysozoa</taxon>
        <taxon>Arthropoda</taxon>
        <taxon>Hexapoda</taxon>
        <taxon>Insecta</taxon>
        <taxon>Pterygota</taxon>
        <taxon>Neoptera</taxon>
        <taxon>Endopterygota</taxon>
        <taxon>Diptera</taxon>
        <taxon>Brachycera</taxon>
        <taxon>Muscomorpha</taxon>
        <taxon>Ephydroidea</taxon>
        <taxon>Drosophilidae</taxon>
        <taxon>Scaptodrosophila</taxon>
    </lineage>
</organism>
<keyword evidence="11" id="KW-0067">ATP-binding</keyword>
<evidence type="ECO:0000256" key="7">
    <source>
        <dbReference type="ARBA" id="ARBA00022679"/>
    </source>
</evidence>
<keyword evidence="13" id="KW-0464">Manganese</keyword>
<dbReference type="SMART" id="SM01343">
    <property type="entry name" value="FATC"/>
    <property type="match status" value="1"/>
</dbReference>
<evidence type="ECO:0000313" key="21">
    <source>
        <dbReference type="Proteomes" id="UP000504634"/>
    </source>
</evidence>
<dbReference type="InterPro" id="IPR000403">
    <property type="entry name" value="PI3/4_kinase_cat_dom"/>
</dbReference>
<evidence type="ECO:0000256" key="12">
    <source>
        <dbReference type="ARBA" id="ARBA00023161"/>
    </source>
</evidence>
<dbReference type="PANTHER" id="PTHR11139">
    <property type="entry name" value="ATAXIA TELANGIECTASIA MUTATED ATM -RELATED"/>
    <property type="match status" value="1"/>
</dbReference>
<dbReference type="InterPro" id="IPR050517">
    <property type="entry name" value="DDR_Repair_Kinase"/>
</dbReference>
<dbReference type="InterPro" id="IPR036940">
    <property type="entry name" value="PI3/4_kinase_cat_sf"/>
</dbReference>
<keyword evidence="6" id="KW-0723">Serine/threonine-protein kinase</keyword>
<dbReference type="Gene3D" id="3.30.1010.10">
    <property type="entry name" value="Phosphatidylinositol 3-kinase Catalytic Subunit, Chain A, domain 4"/>
    <property type="match status" value="1"/>
</dbReference>
<feature type="domain" description="PI3K/PI4K catalytic" evidence="18">
    <location>
        <begin position="1940"/>
        <end position="2287"/>
    </location>
</feature>
<dbReference type="GeneID" id="115628932"/>
<dbReference type="Proteomes" id="UP000504634">
    <property type="component" value="Unplaced"/>
</dbReference>
<evidence type="ECO:0000256" key="9">
    <source>
        <dbReference type="ARBA" id="ARBA00022741"/>
    </source>
</evidence>
<dbReference type="SMART" id="SM01345">
    <property type="entry name" value="Rapamycin_bind"/>
    <property type="match status" value="1"/>
</dbReference>
<dbReference type="PROSITE" id="PS50290">
    <property type="entry name" value="PI3_4_KINASE_3"/>
    <property type="match status" value="1"/>
</dbReference>
<evidence type="ECO:0000256" key="13">
    <source>
        <dbReference type="ARBA" id="ARBA00023211"/>
    </source>
</evidence>
<feature type="compositionally biased region" description="Polar residues" evidence="17">
    <location>
        <begin position="88"/>
        <end position="97"/>
    </location>
</feature>
<dbReference type="GO" id="GO:0016242">
    <property type="term" value="P:negative regulation of macroautophagy"/>
    <property type="evidence" value="ECO:0007669"/>
    <property type="project" value="TreeGrafter"/>
</dbReference>
<dbReference type="OrthoDB" id="10065496at2759"/>
<evidence type="ECO:0000256" key="1">
    <source>
        <dbReference type="ARBA" id="ARBA00001936"/>
    </source>
</evidence>
<comment type="subunit">
    <text evidence="16">Component of a post-splicing multiprotein NMD complex.</text>
</comment>
<feature type="domain" description="FAT" evidence="19">
    <location>
        <begin position="1411"/>
        <end position="1730"/>
    </location>
</feature>
<dbReference type="GO" id="GO:0005737">
    <property type="term" value="C:cytoplasm"/>
    <property type="evidence" value="ECO:0007669"/>
    <property type="project" value="UniProtKB-SubCell"/>
</dbReference>
<keyword evidence="9" id="KW-0547">Nucleotide-binding</keyword>
<evidence type="ECO:0000256" key="16">
    <source>
        <dbReference type="ARBA" id="ARBA00064141"/>
    </source>
</evidence>
<dbReference type="InterPro" id="IPR039414">
    <property type="entry name" value="SMG1_PIKKc"/>
</dbReference>
<dbReference type="SUPFAM" id="SSF56112">
    <property type="entry name" value="Protein kinase-like (PK-like)"/>
    <property type="match status" value="1"/>
</dbReference>
<dbReference type="InterPro" id="IPR011009">
    <property type="entry name" value="Kinase-like_dom_sf"/>
</dbReference>
<evidence type="ECO:0000256" key="8">
    <source>
        <dbReference type="ARBA" id="ARBA00022723"/>
    </source>
</evidence>
<comment type="similarity">
    <text evidence="3">Belongs to the PI3/PI4-kinase family.</text>
</comment>
<evidence type="ECO:0000256" key="17">
    <source>
        <dbReference type="SAM" id="MobiDB-lite"/>
    </source>
</evidence>
<dbReference type="Gene3D" id="1.10.1070.11">
    <property type="entry name" value="Phosphatidylinositol 3-/4-kinase, catalytic domain"/>
    <property type="match status" value="1"/>
</dbReference>
<sequence>MTIIVLVLPMKGALPVGKYNADDEAEALSGINRILRNNTNSQSHYGSGNGNERFWYAPKSHDSQAQVSSAASEHRNNNNDMMNRSNRKSYQSQMQYGTNDRDQNKLFAGHANSEDFRMTKIIRRLHNETNTHAALELCSKLDIAVRTPLNIAYMSRSFESILDSILSLIKQSSPPVIKEVSKTLGLIGYLNRAAFPIYDEFISTNYRAITRLQQYFILALKTTLSYDTKCDLNMHSDKVMMELKDFLENTESADNFIAISSTIAEFSLKYRHAFERHFTDVVDIIIGWQLEVEQPKELRAHCTHVLEQLTPYFSKQMDFSYGLLEQFIEDILSLDTPSTLNSSGNEQQTAERMGAFLGAFNSLLKCLARMQIFIGMPTCESIVSTALNHLTKILPDMLSAWPGNICNDALININELLCICVLHGFVGLEVTTLSTIIELEFEQLQNFNEQQKLSTLYLLLCVVRKLRARLPAALVKLVFHIDNPPQSEVHKYLEAVKINFASPAHRILLRICQETLLIKNVPLLQQAYKHLVQDIDTCMQRLQHAQDVNQKNSNCEEDSGALLIFHLSALASLAKQTSSIIGMYACNPSILELLITNCRAADLEMWSQYGTTHNALLHLLVVHCQKNHNFRTTSNLLRENVVDTLNPDHTSPTANSFATILKFLAFALERAADMTPLNLKLLLHWTQSLLRECKDRAGTLMEQKSFVKICRNIAGMASKYAPLECGSCIQTVLSYDGGILSPELLNLYREASLQQLSLLDDDGDFLVHAQFAQIYAKLPLTIALELGTNRRQANRQVQRTLSQCSAIRDNVFRDFFDGLELTQQQPQLRALFSRSYEENAIEERSEKLVQCTRRCQRLAIGWLQFEAARYCVDQKLRTTLGKPQDTFLGFEAIIMKYARLLSGCAKDNERQALDAMSLQELTSVQTNMRMLLGFLDSLEKLIYNAAEGSAFALRPPEKPVGAFFRLNYPTCQSWFNRIRIGVVIIAMHSMQPELVIRYAQEILLSQKGHDASDSQAIVYLAWALICCKEPDSLKGLYVWARSKNGKSYQWIQHAAEQAAGQREAALAGYRSSLADDDLDLHTRQFVIAQLTECMHHTGQWHKAFEFKTAMSKTEDSVLNPFFQAHNSNMNMLEKLLARNERMSNESERLSAALHSMSLWPSTWTGDSTVSDSSEAWPTHSSFSVLHIRKQLESVVLQEGLSESPMLLAQNMQRVLNWNWRECLLNASIDNQHFTELTLLKHIVQKLGEQEPNPLLHVDKMSEEHLLTLLPLDKGGPHSVEAVKRLQSGAMSSSMLIKCIAWSQLLPRLSNRSSLSNLYLNAAISAREEGNQQTCLTMLEQYFVHSQGRSSLLDIGAQLVNNSSSELNLEDEELLHGYSEIAKCFHMQEKPNDLNSINVCAGLCLAIQRQVVKKPEGATCPSIAADLLLTLADWISVRSSNGLSTNSMSPTLQQLLDQLPECSSTKSHQIPYADRMVARLINASLLQRPNSEDALMAYGNWCYRWGKKIVDNGCVLTQADVMAINQVTGTSLDSEMLGQLVSVLNTQYVDNPLLGMDELEGNGDEVPCTTANNRDEDATIPALRCLPVLADKSDAVIEKIVEIWRRANANTYDYYKDAARAYFHYLSLKSCGGVETQERQQRFYVDDNNMVTTTLRLLRLIVKHASGLQDVLEQGLKTTPIEPWKVIIPQLFSRLNHHEPYVRKSVCALLCRIAESRPQLVIFPAVVGANREQQTDLALPPGVATSANGGSPERLSHCYGYLLGALSKQSPEVVQHVQLLVKELRRVCLLWDEYWIHSLAQIYNTYVGRVNAFATEFKPDDHEGKQNRFNEFRPQMLADLETVVAFTSRTAETSYERNFKRRFDTHIRQTLEVLRTRRYPEAWDKVKQLYHIFQQNMIRGTCSTLKMQLISPVLTNIGKMRISMPGVDLRDQNMAVHIERVDSAVAILPTKTKPKKVVFFGSNSQKYTFLFKGLEDLHLDERIMQFLSISNSIMACKTETPTSKICFKAHHYSVIPLGPQSGLISWVDGVTPLFSLYKKWQQRDAQIKQQQQKHRSPNAAAAVPSKRITDMFYNKLSPLLAKHNMKVGDPRRQWPLSALRQVFFDLSKETPSDLLSRELWCQASSPAEWRQSVRRYTMCMAVMSVIGYVIGLGDRHLDNVLINLSSGDIVHIDYNVCFEKGRTLRIPEKVPFRLTQNMVHALGITGIEGAFRLGCEYVLKVMRRERETLLTLLEAFVYDPLVDWTVNDDAPMTRRAIAVKPSNDLKSFKKEKSKNKLQDWDLKRQQLVNKLNQMQKFWNKYKMELQIQLGEIGCVVLELNELLTRRLTMEQQLIDLNKRSALINEIASLGTAIESHSFNSASQRYSVKRHQTVSLHNTAAAVQPTYIYVQHIVQLYQRTLDQTNLSQLNSQLIQFKLEGTHWPSDYYALAEVLITHLPAETLGNYENTRIQADELLGRLNDLSLQCVEHMQQYASVMEYYPEQQSRQNVYLQFYESFGTYLKSQSADQNNLKRNSLTVIEPAISNAMKLGEAETMANVWMRLNYQLHQATQVYESKKSQPTVSVSAALQALAHFGCNQYMLNVALTRTLDRATDAFSIYEQTALANKDDSLLQQQLQYLEVVSSMCQAVVEHNDQCKGQSLIQLNELQKALTALTGLRDCFDHDVPASIFKLFLLRDNHDELQRFCELGSQELYQRFISSQHDQESSDITGETTSASKSHEQHFFEALLPAYMHFQNLRKALTRLMRTLRLIINVDYDVKMKDYLELNLLKESKLELGTSCFFDMVIQTLNISQGFNVLEFSAPMYAFIHFVEINYIAGLVPLLSSVFYTGFCGTHGELEVSDTGDTEQLCESLFVALQSDGVLHERQRHITLTNRLIELQTLVATAHYWAYGSGFDSDIRFGHVISKQKLCAAIYENWQTLDSCMRDVELMQSSIEGQLSLLRSQKTIWNRNSIGSLLRNEDAQKQLTRAHVNVIKEVIELASALCMIECDTLADMEMRECQQLLTNIALWQEIYGQWLCSSGMITPVEEAIIELLDPEGPIDNSWLDSISKLLEDYTYRVQRDISSVENEDQDKYKQMVALVKDLQKMQEYMPRVHGRILNVLQSKGDQNGKLPPQDVQILSNHVRDCQNTLNQFFQRLLDFRKEVTAGKRSLVNSTLQHWQTEIQHIQLIATQEVDEFFKTVEEFLQNTGECDSLPFETFPHNKGALNMHEQKRNAYGVSVWKKIRMKLEGRDPDNNQRSLVAEQIDYVIREATNPDNLAVLYEGWTPWV</sequence>
<proteinExistence type="inferred from homology"/>
<dbReference type="InterPro" id="IPR031559">
    <property type="entry name" value="SMG1"/>
</dbReference>
<evidence type="ECO:0000256" key="6">
    <source>
        <dbReference type="ARBA" id="ARBA00022527"/>
    </source>
</evidence>
<dbReference type="GO" id="GO:0000184">
    <property type="term" value="P:nuclear-transcribed mRNA catabolic process, nonsense-mediated decay"/>
    <property type="evidence" value="ECO:0007669"/>
    <property type="project" value="UniProtKB-KW"/>
</dbReference>
<dbReference type="CDD" id="cd05170">
    <property type="entry name" value="PIKKc_SMG1"/>
    <property type="match status" value="1"/>
</dbReference>
<evidence type="ECO:0000256" key="2">
    <source>
        <dbReference type="ARBA" id="ARBA00004496"/>
    </source>
</evidence>
<keyword evidence="7" id="KW-0808">Transferase</keyword>
<evidence type="ECO:0000313" key="22">
    <source>
        <dbReference type="RefSeq" id="XP_030381065.1"/>
    </source>
</evidence>
<keyword evidence="10 22" id="KW-0418">Kinase</keyword>
<keyword evidence="21" id="KW-1185">Reference proteome</keyword>
<dbReference type="CTD" id="31625"/>
<comment type="catalytic activity">
    <reaction evidence="14">
        <text>L-threonyl-[protein] + ATP = O-phospho-L-threonyl-[protein] + ADP + H(+)</text>
        <dbReference type="Rhea" id="RHEA:46608"/>
        <dbReference type="Rhea" id="RHEA-COMP:11060"/>
        <dbReference type="Rhea" id="RHEA-COMP:11605"/>
        <dbReference type="ChEBI" id="CHEBI:15378"/>
        <dbReference type="ChEBI" id="CHEBI:30013"/>
        <dbReference type="ChEBI" id="CHEBI:30616"/>
        <dbReference type="ChEBI" id="CHEBI:61977"/>
        <dbReference type="ChEBI" id="CHEBI:456216"/>
        <dbReference type="EC" id="2.7.11.1"/>
    </reaction>
</comment>
<comment type="catalytic activity">
    <reaction evidence="15">
        <text>L-seryl-[protein] + ATP = O-phospho-L-seryl-[protein] + ADP + H(+)</text>
        <dbReference type="Rhea" id="RHEA:17989"/>
        <dbReference type="Rhea" id="RHEA-COMP:9863"/>
        <dbReference type="Rhea" id="RHEA-COMP:11604"/>
        <dbReference type="ChEBI" id="CHEBI:15378"/>
        <dbReference type="ChEBI" id="CHEBI:29999"/>
        <dbReference type="ChEBI" id="CHEBI:30616"/>
        <dbReference type="ChEBI" id="CHEBI:83421"/>
        <dbReference type="ChEBI" id="CHEBI:456216"/>
        <dbReference type="EC" id="2.7.11.1"/>
    </reaction>
</comment>
<dbReference type="InterPro" id="IPR014009">
    <property type="entry name" value="PIK_FAT"/>
</dbReference>
<feature type="region of interest" description="Disordered" evidence="17">
    <location>
        <begin position="65"/>
        <end position="97"/>
    </location>
</feature>
<dbReference type="SUPFAM" id="SSF48371">
    <property type="entry name" value="ARM repeat"/>
    <property type="match status" value="2"/>
</dbReference>
<accession>A0A6J2TZG7</accession>
<dbReference type="GO" id="GO:0031932">
    <property type="term" value="C:TORC2 complex"/>
    <property type="evidence" value="ECO:0007669"/>
    <property type="project" value="TreeGrafter"/>
</dbReference>
<evidence type="ECO:0000259" key="20">
    <source>
        <dbReference type="PROSITE" id="PS51190"/>
    </source>
</evidence>
<dbReference type="GO" id="GO:0031931">
    <property type="term" value="C:TORC1 complex"/>
    <property type="evidence" value="ECO:0007669"/>
    <property type="project" value="TreeGrafter"/>
</dbReference>
<dbReference type="GO" id="GO:0005634">
    <property type="term" value="C:nucleus"/>
    <property type="evidence" value="ECO:0007669"/>
    <property type="project" value="TreeGrafter"/>
</dbReference>
<dbReference type="InterPro" id="IPR016024">
    <property type="entry name" value="ARM-type_fold"/>
</dbReference>
<evidence type="ECO:0000256" key="15">
    <source>
        <dbReference type="ARBA" id="ARBA00048679"/>
    </source>
</evidence>
<dbReference type="Pfam" id="PF02260">
    <property type="entry name" value="FATC"/>
    <property type="match status" value="1"/>
</dbReference>
<comment type="cofactor">
    <cofactor evidence="1">
        <name>Mn(2+)</name>
        <dbReference type="ChEBI" id="CHEBI:29035"/>
    </cofactor>
</comment>
<dbReference type="FunFam" id="1.10.1070.11:FF:000023">
    <property type="entry name" value="serine/threonine-protein kinase SMG1 isoform X1"/>
    <property type="match status" value="1"/>
</dbReference>
<keyword evidence="8" id="KW-0479">Metal-binding</keyword>
<dbReference type="SMART" id="SM00146">
    <property type="entry name" value="PI3Kc"/>
    <property type="match status" value="1"/>
</dbReference>
<evidence type="ECO:0000256" key="3">
    <source>
        <dbReference type="ARBA" id="ARBA00011031"/>
    </source>
</evidence>
<dbReference type="PROSITE" id="PS51190">
    <property type="entry name" value="FATC"/>
    <property type="match status" value="1"/>
</dbReference>
<keyword evidence="5" id="KW-0963">Cytoplasm</keyword>
<dbReference type="FunFam" id="3.30.1010.10:FF:000026">
    <property type="entry name" value="Serine/threonine-protein kinase smg-1"/>
    <property type="match status" value="1"/>
</dbReference>
<reference evidence="22" key="1">
    <citation type="submission" date="2025-08" db="UniProtKB">
        <authorList>
            <consortium name="RefSeq"/>
        </authorList>
    </citation>
    <scope>IDENTIFICATION</scope>
    <source>
        <strain evidence="22">11010-0011.00</strain>
        <tissue evidence="22">Whole body</tissue>
    </source>
</reference>
<comment type="subcellular location">
    <subcellularLocation>
        <location evidence="2">Cytoplasm</location>
    </subcellularLocation>
</comment>
<dbReference type="RefSeq" id="XP_030381065.1">
    <property type="nucleotide sequence ID" value="XM_030525205.1"/>
</dbReference>
<feature type="domain" description="FATC" evidence="20">
    <location>
        <begin position="3240"/>
        <end position="3272"/>
    </location>
</feature>
<keyword evidence="12" id="KW-0866">Nonsense-mediated mRNA decay</keyword>
<dbReference type="GO" id="GO:0004674">
    <property type="term" value="F:protein serine/threonine kinase activity"/>
    <property type="evidence" value="ECO:0007669"/>
    <property type="project" value="UniProtKB-KW"/>
</dbReference>
<name>A0A6J2TZG7_DROLE</name>
<dbReference type="Pfam" id="PF00454">
    <property type="entry name" value="PI3_PI4_kinase"/>
    <property type="match status" value="1"/>
</dbReference>
<evidence type="ECO:0000256" key="14">
    <source>
        <dbReference type="ARBA" id="ARBA00047899"/>
    </source>
</evidence>
<evidence type="ECO:0000256" key="11">
    <source>
        <dbReference type="ARBA" id="ARBA00022840"/>
    </source>
</evidence>
<evidence type="ECO:0000256" key="5">
    <source>
        <dbReference type="ARBA" id="ARBA00022490"/>
    </source>
</evidence>
<protein>
    <recommendedName>
        <fullName evidence="4">non-specific serine/threonine protein kinase</fullName>
        <ecNumber evidence="4">2.7.11.1</ecNumber>
    </recommendedName>
</protein>
<dbReference type="GO" id="GO:0046872">
    <property type="term" value="F:metal ion binding"/>
    <property type="evidence" value="ECO:0007669"/>
    <property type="project" value="UniProtKB-KW"/>
</dbReference>
<dbReference type="GO" id="GO:0005524">
    <property type="term" value="F:ATP binding"/>
    <property type="evidence" value="ECO:0007669"/>
    <property type="project" value="UniProtKB-KW"/>
</dbReference>
<dbReference type="PANTHER" id="PTHR11139:SF119">
    <property type="entry name" value="SERINE_THREONINE-PROTEIN KINASE SMG1"/>
    <property type="match status" value="1"/>
</dbReference>
<evidence type="ECO:0000259" key="19">
    <source>
        <dbReference type="PROSITE" id="PS51189"/>
    </source>
</evidence>
<evidence type="ECO:0000256" key="10">
    <source>
        <dbReference type="ARBA" id="ARBA00022777"/>
    </source>
</evidence>
<dbReference type="PROSITE" id="PS51189">
    <property type="entry name" value="FAT"/>
    <property type="match status" value="1"/>
</dbReference>
<dbReference type="Pfam" id="PF15785">
    <property type="entry name" value="SMG1"/>
    <property type="match status" value="1"/>
</dbReference>
<dbReference type="InterPro" id="IPR003152">
    <property type="entry name" value="FATC_dom"/>
</dbReference>
<gene>
    <name evidence="22" type="primary">LOC115628932</name>
</gene>